<gene>
    <name evidence="2" type="ORF">SHKM778_67850</name>
</gene>
<organism evidence="2">
    <name type="scientific">Streptomyces haneummycinicus</name>
    <dbReference type="NCBI Taxonomy" id="3074435"/>
    <lineage>
        <taxon>Bacteria</taxon>
        <taxon>Bacillati</taxon>
        <taxon>Actinomycetota</taxon>
        <taxon>Actinomycetes</taxon>
        <taxon>Kitasatosporales</taxon>
        <taxon>Streptomycetaceae</taxon>
        <taxon>Streptomyces</taxon>
    </lineage>
</organism>
<evidence type="ECO:0000256" key="1">
    <source>
        <dbReference type="SAM" id="MobiDB-lite"/>
    </source>
</evidence>
<reference evidence="2" key="1">
    <citation type="submission" date="2024-06" db="EMBL/GenBank/DDBJ databases">
        <authorList>
            <consortium name="consrtm"/>
            <person name="Uemura M."/>
            <person name="Terahara T."/>
        </authorList>
    </citation>
    <scope>NUCLEOTIDE SEQUENCE</scope>
    <source>
        <strain evidence="2">KM77-8</strain>
    </source>
</reference>
<feature type="compositionally biased region" description="Basic residues" evidence="1">
    <location>
        <begin position="352"/>
        <end position="361"/>
    </location>
</feature>
<feature type="region of interest" description="Disordered" evidence="1">
    <location>
        <begin position="220"/>
        <end position="361"/>
    </location>
</feature>
<proteinExistence type="predicted"/>
<evidence type="ECO:0008006" key="3">
    <source>
        <dbReference type="Google" id="ProtNLM"/>
    </source>
</evidence>
<feature type="compositionally biased region" description="Low complexity" evidence="1">
    <location>
        <begin position="296"/>
        <end position="307"/>
    </location>
</feature>
<accession>A0AAT9HSQ9</accession>
<sequence>MREQVGLGRIVPLGGARDGAWIAERAVGVVLRRAVSREVPGVRVDGVRVGLVDAEGWGNGRSCRRRWGRWGWGRCGWTSSSRRPGATVAGDFGGAAGVLGEAAAEGVGLRVVEVDLRVTELLDAEPVPERGAEPEAREAAGEPVGSGDSEVGRVGAAVLGVSGVSRLTGVWGRAVHMTEEAREGGAAALPRRHVRVDLAVGAGRGRWMWRGRFGGGGVRGHRGADGGGAGHGGRLSAVGVAASGESTHSERRHPALPPHPPLSARPPYPARPSALRAPSIPGAPLRSPRTLHTRRAPTAAPRTLRPSAHPPYPARAHRRTARPPPHRAPSAHPPIRGQACRRAARVGATAPRQRRAARLPR</sequence>
<feature type="compositionally biased region" description="Basic residues" evidence="1">
    <location>
        <begin position="315"/>
        <end position="325"/>
    </location>
</feature>
<name>A0AAT9HSQ9_9ACTN</name>
<feature type="compositionally biased region" description="Pro residues" evidence="1">
    <location>
        <begin position="255"/>
        <end position="270"/>
    </location>
</feature>
<dbReference type="AlphaFoldDB" id="A0AAT9HSQ9"/>
<feature type="region of interest" description="Disordered" evidence="1">
    <location>
        <begin position="125"/>
        <end position="149"/>
    </location>
</feature>
<protein>
    <recommendedName>
        <fullName evidence="3">Asp23/Gls24 family envelope stress response protein</fullName>
    </recommendedName>
</protein>
<feature type="compositionally biased region" description="Basic and acidic residues" evidence="1">
    <location>
        <begin position="127"/>
        <end position="140"/>
    </location>
</feature>
<reference evidence="2" key="2">
    <citation type="submission" date="2024-07" db="EMBL/GenBank/DDBJ databases">
        <title>Streptomyces haneummycinica sp. nov., a new antibiotic-producing actinobacterium isolated from marine sediment.</title>
        <authorList>
            <person name="Uemura M."/>
            <person name="Hamada M."/>
            <person name="Hirano S."/>
            <person name="Kobayashi K."/>
            <person name="Ohshiro T."/>
            <person name="Kobayashi T."/>
            <person name="Terahara T."/>
        </authorList>
    </citation>
    <scope>NUCLEOTIDE SEQUENCE</scope>
    <source>
        <strain evidence="2">KM77-8</strain>
    </source>
</reference>
<dbReference type="EMBL" id="AP035768">
    <property type="protein sequence ID" value="BFO20397.1"/>
    <property type="molecule type" value="Genomic_DNA"/>
</dbReference>
<evidence type="ECO:0000313" key="2">
    <source>
        <dbReference type="EMBL" id="BFO20397.1"/>
    </source>
</evidence>